<gene>
    <name evidence="4" type="ORF">D8M03_02875</name>
</gene>
<dbReference type="InterPro" id="IPR004995">
    <property type="entry name" value="Spore_Ger"/>
</dbReference>
<dbReference type="PANTHER" id="PTHR22550">
    <property type="entry name" value="SPORE GERMINATION PROTEIN"/>
    <property type="match status" value="1"/>
</dbReference>
<name>A0A494Z9N3_9BACL</name>
<dbReference type="Pfam" id="PF03323">
    <property type="entry name" value="GerA"/>
    <property type="match status" value="1"/>
</dbReference>
<keyword evidence="3" id="KW-0812">Transmembrane</keyword>
<feature type="transmembrane region" description="Helical" evidence="3">
    <location>
        <begin position="383"/>
        <end position="403"/>
    </location>
</feature>
<dbReference type="PIRSF" id="PIRSF005690">
    <property type="entry name" value="GerBA"/>
    <property type="match status" value="1"/>
</dbReference>
<dbReference type="RefSeq" id="WP_121213169.1">
    <property type="nucleotide sequence ID" value="NZ_RBZN01000004.1"/>
</dbReference>
<dbReference type="Proteomes" id="UP000272238">
    <property type="component" value="Unassembled WGS sequence"/>
</dbReference>
<feature type="transmembrane region" description="Helical" evidence="3">
    <location>
        <begin position="311"/>
        <end position="333"/>
    </location>
</feature>
<proteinExistence type="inferred from homology"/>
<evidence type="ECO:0000256" key="3">
    <source>
        <dbReference type="SAM" id="Phobius"/>
    </source>
</evidence>
<reference evidence="4 5" key="1">
    <citation type="journal article" date="2016" name="Antonie Van Leeuwenhoek">
        <title>Lysinibacillus endophyticus sp. nov., an indole-3-acetic acid producing endophytic bacterium isolated from corn root (Zea mays cv. Xinken-5).</title>
        <authorList>
            <person name="Yu J."/>
            <person name="Guan X."/>
            <person name="Liu C."/>
            <person name="Xiang W."/>
            <person name="Yu Z."/>
            <person name="Liu X."/>
            <person name="Wang G."/>
        </authorList>
    </citation>
    <scope>NUCLEOTIDE SEQUENCE [LARGE SCALE GENOMIC DNA]</scope>
    <source>
        <strain evidence="4 5">DSM 100506</strain>
    </source>
</reference>
<dbReference type="GO" id="GO:0016020">
    <property type="term" value="C:membrane"/>
    <property type="evidence" value="ECO:0007669"/>
    <property type="project" value="InterPro"/>
</dbReference>
<evidence type="ECO:0000313" key="5">
    <source>
        <dbReference type="Proteomes" id="UP000272238"/>
    </source>
</evidence>
<protein>
    <submittedName>
        <fullName evidence="4">Spore germination protein</fullName>
    </submittedName>
</protein>
<dbReference type="InterPro" id="IPR050768">
    <property type="entry name" value="UPF0353/GerABKA_families"/>
</dbReference>
<dbReference type="GO" id="GO:0009847">
    <property type="term" value="P:spore germination"/>
    <property type="evidence" value="ECO:0007669"/>
    <property type="project" value="InterPro"/>
</dbReference>
<keyword evidence="5" id="KW-1185">Reference proteome</keyword>
<keyword evidence="2 3" id="KW-0472">Membrane</keyword>
<dbReference type="PANTHER" id="PTHR22550:SF5">
    <property type="entry name" value="LEUCINE ZIPPER PROTEIN 4"/>
    <property type="match status" value="1"/>
</dbReference>
<sequence length="534" mass="60075">MSQFKYLINRWSRSDRQRSVNRDLQHTQKTKAALSNQLDNNLQLLQKVYADCSDIIFHNFWIGDQIQAVLIYIDGLTNTEEVDQHVLAPLQKDFPHEYNLETIRKKIAVSYIKQVETIDDIIAEISVGNAFLLVDQENQGLSIGVSQWKTRSIEEPSAESVLRGPREGFIESLRVNTALLRRKVRNSNLKIRTMSIGTYTTTPIGIAYIEGIAEPDLIQEMMSRLERIEIDGILDSMYIEEMIEDNPYSPFPQVLSTERPDIAGAYLLEGHIVVLVDGSPSVLIAPTTMFALLQSPEDYYERYVGSTAIRWLRYLFFIISLLGPSIYIAVITYHQEMIPTKLLLTMAKSREQIPFPALVEALLMEIMFEALREAGARLPKQIGSAVSIVGALVIGQAAISAGIVSSPMVMVVAITGVASFMVPRFVVGIAVRVLRFPLMFLAGFLGLLGLLLGVIVILNHLLALRSFGVPYLTPLAPVQSSDHKDVLLRAPHWRMNTRPHLTGMQNLYRQSSNQRGINHQRMTMDDEEGGFYEL</sequence>
<evidence type="ECO:0000256" key="2">
    <source>
        <dbReference type="ARBA" id="ARBA00023136"/>
    </source>
</evidence>
<dbReference type="OrthoDB" id="9772630at2"/>
<accession>A0A494Z9N3</accession>
<comment type="similarity">
    <text evidence="1">Belongs to the GerABKA family.</text>
</comment>
<keyword evidence="3" id="KW-1133">Transmembrane helix</keyword>
<feature type="transmembrane region" description="Helical" evidence="3">
    <location>
        <begin position="409"/>
        <end position="431"/>
    </location>
</feature>
<dbReference type="EMBL" id="RBZN01000004">
    <property type="protein sequence ID" value="RKQ19320.1"/>
    <property type="molecule type" value="Genomic_DNA"/>
</dbReference>
<evidence type="ECO:0000313" key="4">
    <source>
        <dbReference type="EMBL" id="RKQ19320.1"/>
    </source>
</evidence>
<organism evidence="4 5">
    <name type="scientific">Ureibacillus endophyticus</name>
    <dbReference type="NCBI Taxonomy" id="1978490"/>
    <lineage>
        <taxon>Bacteria</taxon>
        <taxon>Bacillati</taxon>
        <taxon>Bacillota</taxon>
        <taxon>Bacilli</taxon>
        <taxon>Bacillales</taxon>
        <taxon>Caryophanaceae</taxon>
        <taxon>Ureibacillus</taxon>
    </lineage>
</organism>
<evidence type="ECO:0000256" key="1">
    <source>
        <dbReference type="ARBA" id="ARBA00005278"/>
    </source>
</evidence>
<feature type="transmembrane region" description="Helical" evidence="3">
    <location>
        <begin position="438"/>
        <end position="462"/>
    </location>
</feature>
<comment type="caution">
    <text evidence="4">The sequence shown here is derived from an EMBL/GenBank/DDBJ whole genome shotgun (WGS) entry which is preliminary data.</text>
</comment>
<dbReference type="AlphaFoldDB" id="A0A494Z9N3"/>